<accession>A0A7X2YZA5</accession>
<evidence type="ECO:0000313" key="3">
    <source>
        <dbReference type="Proteomes" id="UP000447876"/>
    </source>
</evidence>
<dbReference type="Proteomes" id="UP000447876">
    <property type="component" value="Unassembled WGS sequence"/>
</dbReference>
<proteinExistence type="predicted"/>
<name>A0A7X2YZA5_9BACL</name>
<evidence type="ECO:0000313" key="2">
    <source>
        <dbReference type="EMBL" id="MUG44602.1"/>
    </source>
</evidence>
<feature type="transmembrane region" description="Helical" evidence="1">
    <location>
        <begin position="21"/>
        <end position="40"/>
    </location>
</feature>
<comment type="caution">
    <text evidence="2">The sequence shown here is derived from an EMBL/GenBank/DDBJ whole genome shotgun (WGS) entry which is preliminary data.</text>
</comment>
<organism evidence="2 3">
    <name type="scientific">Paenibacillus woosongensis</name>
    <dbReference type="NCBI Taxonomy" id="307580"/>
    <lineage>
        <taxon>Bacteria</taxon>
        <taxon>Bacillati</taxon>
        <taxon>Bacillota</taxon>
        <taxon>Bacilli</taxon>
        <taxon>Bacillales</taxon>
        <taxon>Paenibacillaceae</taxon>
        <taxon>Paenibacillus</taxon>
    </lineage>
</organism>
<evidence type="ECO:0000256" key="1">
    <source>
        <dbReference type="SAM" id="Phobius"/>
    </source>
</evidence>
<reference evidence="2 3" key="1">
    <citation type="submission" date="2019-11" db="EMBL/GenBank/DDBJ databases">
        <title>Draft genome sequences of five Paenibacillus species of dairy origin.</title>
        <authorList>
            <person name="Olajide A.M."/>
            <person name="Chen S."/>
            <person name="Lapointe G."/>
        </authorList>
    </citation>
    <scope>NUCLEOTIDE SEQUENCE [LARGE SCALE GENOMIC DNA]</scope>
    <source>
        <strain evidence="2 3">12CR55</strain>
    </source>
</reference>
<protein>
    <submittedName>
        <fullName evidence="2">Uncharacterized protein</fullName>
    </submittedName>
</protein>
<keyword evidence="1" id="KW-0812">Transmembrane</keyword>
<keyword evidence="1" id="KW-1133">Transmembrane helix</keyword>
<keyword evidence="1" id="KW-0472">Membrane</keyword>
<gene>
    <name evidence="2" type="ORF">GNP95_06290</name>
</gene>
<dbReference type="EMBL" id="WNZW01000001">
    <property type="protein sequence ID" value="MUG44602.1"/>
    <property type="molecule type" value="Genomic_DNA"/>
</dbReference>
<sequence>MAWNQTKKRRTHKRKWNENKGLWQILFIGSIVAALAMTVAGCGQGGDAGKAGNVPAASAMNEGNASSAALESNAAAHDEEGSNVNFEIETGGKSEDAPADQGDPSVWINATAKLENERVVITGTTNLLPGAKMKADLTAAGYNMWGYNDEAEVGRDGTFKFDIKQPNIKEGTLDITISFVPEEQAGEMEAYGKDGGKLTGPYIHQYEESDQVYQKAVAFIHVNADPEKAGQEWRTEIPGEKPEDYGSPAVWITPVISFDGKRYLIKGTSNLLEGVKVEADVDIPDHWHFGYGESARVMPDGSFSLQMKKPDKVDTFYIVLKVVPDEDMPKAAKEAYGANGEKFDGELVKAEQSDQGSISVIQLKMKIKEEQ</sequence>
<dbReference type="AlphaFoldDB" id="A0A7X2YZA5"/>